<proteinExistence type="predicted"/>
<organism evidence="1 2">
    <name type="scientific">Virgisporangium aliadipatigenens</name>
    <dbReference type="NCBI Taxonomy" id="741659"/>
    <lineage>
        <taxon>Bacteria</taxon>
        <taxon>Bacillati</taxon>
        <taxon>Actinomycetota</taxon>
        <taxon>Actinomycetes</taxon>
        <taxon>Micromonosporales</taxon>
        <taxon>Micromonosporaceae</taxon>
        <taxon>Virgisporangium</taxon>
    </lineage>
</organism>
<reference evidence="1" key="1">
    <citation type="submission" date="2021-01" db="EMBL/GenBank/DDBJ databases">
        <title>Whole genome shotgun sequence of Virgisporangium aliadipatigenens NBRC 105644.</title>
        <authorList>
            <person name="Komaki H."/>
            <person name="Tamura T."/>
        </authorList>
    </citation>
    <scope>NUCLEOTIDE SEQUENCE</scope>
    <source>
        <strain evidence="1">NBRC 105644</strain>
    </source>
</reference>
<accession>A0A8J3YP84</accession>
<dbReference type="AlphaFoldDB" id="A0A8J3YP84"/>
<dbReference type="RefSeq" id="WP_203901456.1">
    <property type="nucleotide sequence ID" value="NZ_BOPF01000018.1"/>
</dbReference>
<dbReference type="InterPro" id="IPR032710">
    <property type="entry name" value="NTF2-like_dom_sf"/>
</dbReference>
<dbReference type="SUPFAM" id="SSF54427">
    <property type="entry name" value="NTF2-like"/>
    <property type="match status" value="1"/>
</dbReference>
<dbReference type="Gene3D" id="3.10.450.50">
    <property type="match status" value="1"/>
</dbReference>
<evidence type="ECO:0000313" key="2">
    <source>
        <dbReference type="Proteomes" id="UP000619260"/>
    </source>
</evidence>
<gene>
    <name evidence="1" type="ORF">Val02_48480</name>
</gene>
<evidence type="ECO:0008006" key="3">
    <source>
        <dbReference type="Google" id="ProtNLM"/>
    </source>
</evidence>
<dbReference type="EMBL" id="BOPF01000018">
    <property type="protein sequence ID" value="GIJ47962.1"/>
    <property type="molecule type" value="Genomic_DNA"/>
</dbReference>
<sequence length="149" mass="16334">MTDSPDPARAALDELIGRFFAAVSFEPGGRPGYHAIHELFVDGGRLIRNSGPEPEIATVRQFVEARQPAVDAGRLSAFREAEIAQITEVFGNIAHRLSTYTKSGVLDGVPFTGRGVVSTQFVRTPSGWKMSSMAWDDERPGLSLPDRYR</sequence>
<name>A0A8J3YP84_9ACTN</name>
<dbReference type="Proteomes" id="UP000619260">
    <property type="component" value="Unassembled WGS sequence"/>
</dbReference>
<evidence type="ECO:0000313" key="1">
    <source>
        <dbReference type="EMBL" id="GIJ47962.1"/>
    </source>
</evidence>
<protein>
    <recommendedName>
        <fullName evidence="3">SnoaL-like domain-containing protein</fullName>
    </recommendedName>
</protein>
<comment type="caution">
    <text evidence="1">The sequence shown here is derived from an EMBL/GenBank/DDBJ whole genome shotgun (WGS) entry which is preliminary data.</text>
</comment>
<keyword evidence="2" id="KW-1185">Reference proteome</keyword>